<dbReference type="PANTHER" id="PTHR43124">
    <property type="entry name" value="PURINE EFFLUX PUMP PBUE"/>
    <property type="match status" value="1"/>
</dbReference>
<proteinExistence type="predicted"/>
<accession>A0A6P2WE37</accession>
<feature type="transmembrane region" description="Helical" evidence="6">
    <location>
        <begin position="367"/>
        <end position="388"/>
    </location>
</feature>
<evidence type="ECO:0000313" key="9">
    <source>
        <dbReference type="Proteomes" id="UP000494110"/>
    </source>
</evidence>
<keyword evidence="2" id="KW-1003">Cell membrane</keyword>
<keyword evidence="4 6" id="KW-1133">Transmembrane helix</keyword>
<dbReference type="InterPro" id="IPR020846">
    <property type="entry name" value="MFS_dom"/>
</dbReference>
<feature type="transmembrane region" description="Helical" evidence="6">
    <location>
        <begin position="35"/>
        <end position="63"/>
    </location>
</feature>
<feature type="transmembrane region" description="Helical" evidence="6">
    <location>
        <begin position="154"/>
        <end position="174"/>
    </location>
</feature>
<dbReference type="PROSITE" id="PS50850">
    <property type="entry name" value="MFS"/>
    <property type="match status" value="1"/>
</dbReference>
<dbReference type="EMBL" id="CABVQN010000006">
    <property type="protein sequence ID" value="VWC90173.1"/>
    <property type="molecule type" value="Genomic_DNA"/>
</dbReference>
<feature type="transmembrane region" description="Helical" evidence="6">
    <location>
        <begin position="7"/>
        <end position="29"/>
    </location>
</feature>
<feature type="transmembrane region" description="Helical" evidence="6">
    <location>
        <begin position="246"/>
        <end position="267"/>
    </location>
</feature>
<evidence type="ECO:0000259" key="7">
    <source>
        <dbReference type="PROSITE" id="PS50850"/>
    </source>
</evidence>
<dbReference type="AlphaFoldDB" id="A0A6P2WE37"/>
<dbReference type="RefSeq" id="WP_175011860.1">
    <property type="nucleotide sequence ID" value="NZ_CABVQN010000006.1"/>
</dbReference>
<evidence type="ECO:0000256" key="3">
    <source>
        <dbReference type="ARBA" id="ARBA00022692"/>
    </source>
</evidence>
<dbReference type="InterPro" id="IPR050189">
    <property type="entry name" value="MFS_Efflux_Transporters"/>
</dbReference>
<dbReference type="Gene3D" id="1.20.1250.20">
    <property type="entry name" value="MFS general substrate transporter like domains"/>
    <property type="match status" value="1"/>
</dbReference>
<feature type="transmembrane region" description="Helical" evidence="6">
    <location>
        <begin position="128"/>
        <end position="148"/>
    </location>
</feature>
<dbReference type="GO" id="GO:0022857">
    <property type="term" value="F:transmembrane transporter activity"/>
    <property type="evidence" value="ECO:0007669"/>
    <property type="project" value="InterPro"/>
</dbReference>
<protein>
    <submittedName>
        <fullName evidence="8">MFS transporter</fullName>
    </submittedName>
</protein>
<feature type="domain" description="Major facilitator superfamily (MFS) profile" evidence="7">
    <location>
        <begin position="4"/>
        <end position="397"/>
    </location>
</feature>
<evidence type="ECO:0000256" key="4">
    <source>
        <dbReference type="ARBA" id="ARBA00022989"/>
    </source>
</evidence>
<name>A0A6P2WE37_BURL3</name>
<dbReference type="PANTHER" id="PTHR43124:SF10">
    <property type="entry name" value="PURINE EFFLUX PUMP PBUE"/>
    <property type="match status" value="1"/>
</dbReference>
<reference evidence="8 9" key="1">
    <citation type="submission" date="2019-09" db="EMBL/GenBank/DDBJ databases">
        <authorList>
            <person name="Depoorter E."/>
        </authorList>
    </citation>
    <scope>NUCLEOTIDE SEQUENCE [LARGE SCALE GENOMIC DNA]</scope>
    <source>
        <strain evidence="8">R-39750</strain>
    </source>
</reference>
<evidence type="ECO:0000256" key="6">
    <source>
        <dbReference type="SAM" id="Phobius"/>
    </source>
</evidence>
<feature type="transmembrane region" description="Helical" evidence="6">
    <location>
        <begin position="279"/>
        <end position="297"/>
    </location>
</feature>
<dbReference type="Pfam" id="PF07690">
    <property type="entry name" value="MFS_1"/>
    <property type="match status" value="1"/>
</dbReference>
<gene>
    <name evidence="8" type="ORF">BLA39750_01833</name>
</gene>
<feature type="transmembrane region" description="Helical" evidence="6">
    <location>
        <begin position="213"/>
        <end position="234"/>
    </location>
</feature>
<keyword evidence="3 6" id="KW-0812">Transmembrane</keyword>
<evidence type="ECO:0000256" key="1">
    <source>
        <dbReference type="ARBA" id="ARBA00004651"/>
    </source>
</evidence>
<feature type="transmembrane region" description="Helical" evidence="6">
    <location>
        <begin position="95"/>
        <end position="116"/>
    </location>
</feature>
<dbReference type="InterPro" id="IPR011701">
    <property type="entry name" value="MFS"/>
</dbReference>
<dbReference type="GO" id="GO:0005886">
    <property type="term" value="C:plasma membrane"/>
    <property type="evidence" value="ECO:0007669"/>
    <property type="project" value="UniProtKB-SubCell"/>
</dbReference>
<dbReference type="SUPFAM" id="SSF103473">
    <property type="entry name" value="MFS general substrate transporter"/>
    <property type="match status" value="1"/>
</dbReference>
<dbReference type="InterPro" id="IPR036259">
    <property type="entry name" value="MFS_trans_sf"/>
</dbReference>
<feature type="transmembrane region" description="Helical" evidence="6">
    <location>
        <begin position="70"/>
        <end position="89"/>
    </location>
</feature>
<keyword evidence="5 6" id="KW-0472">Membrane</keyword>
<dbReference type="Proteomes" id="UP000494110">
    <property type="component" value="Unassembled WGS sequence"/>
</dbReference>
<dbReference type="CDD" id="cd17324">
    <property type="entry name" value="MFS_NepI_like"/>
    <property type="match status" value="1"/>
</dbReference>
<comment type="subcellular location">
    <subcellularLocation>
        <location evidence="1">Cell membrane</location>
        <topology evidence="1">Multi-pass membrane protein</topology>
    </subcellularLocation>
</comment>
<feature type="transmembrane region" description="Helical" evidence="6">
    <location>
        <begin position="338"/>
        <end position="361"/>
    </location>
</feature>
<evidence type="ECO:0000256" key="2">
    <source>
        <dbReference type="ARBA" id="ARBA00022475"/>
    </source>
</evidence>
<sequence length="397" mass="40165">MDVRIYLLAAAVFLAGVAENICVGILPAISTGLHVSIAAAGQLTTIFSAVFALAALVAAACVARVERRTALLASLGVFAAANLCAAASPGYASLFAARVLMAASCATLILVATRFAAELAPASQRGRAIGIVFMGISASLVLGVPIGMRIADWMGWRAVFVSIAVPALPLAIWLGRRLPRMAPATATAAADAADAADAAGTPSYRAVLMRPRLVAAQLVSIAMIGGHFTLFAYLTPYLQAVLSPGAAALEALYFAFGIAGVTGAWLGGLFSDRLGASRALWACPAVFLVAMAVLPAAGVSPLAFVPAMMLWGGISWSISPIVQNYLIHTAPSLADASVGINVSAMHAGVALGSALGGVLVERDALRVTPWAGCGLVAVALACACIAAWPARQAASAS</sequence>
<evidence type="ECO:0000256" key="5">
    <source>
        <dbReference type="ARBA" id="ARBA00023136"/>
    </source>
</evidence>
<organism evidence="8 9">
    <name type="scientific">Burkholderia lata (strain ATCC 17760 / DSM 23089 / LMG 22485 / NCIMB 9086 / R18194 / 383)</name>
    <dbReference type="NCBI Taxonomy" id="482957"/>
    <lineage>
        <taxon>Bacteria</taxon>
        <taxon>Pseudomonadati</taxon>
        <taxon>Pseudomonadota</taxon>
        <taxon>Betaproteobacteria</taxon>
        <taxon>Burkholderiales</taxon>
        <taxon>Burkholderiaceae</taxon>
        <taxon>Burkholderia</taxon>
        <taxon>Burkholderia cepacia complex</taxon>
    </lineage>
</organism>
<evidence type="ECO:0000313" key="8">
    <source>
        <dbReference type="EMBL" id="VWC90173.1"/>
    </source>
</evidence>